<dbReference type="STRING" id="1802706.A3I32_02655"/>
<dbReference type="Pfam" id="PF02481">
    <property type="entry name" value="DNA_processg_A"/>
    <property type="match status" value="1"/>
</dbReference>
<dbReference type="Gene3D" id="3.40.50.450">
    <property type="match status" value="1"/>
</dbReference>
<evidence type="ECO:0000259" key="2">
    <source>
        <dbReference type="Pfam" id="PF02481"/>
    </source>
</evidence>
<evidence type="ECO:0000313" key="5">
    <source>
        <dbReference type="Proteomes" id="UP000177494"/>
    </source>
</evidence>
<evidence type="ECO:0000313" key="4">
    <source>
        <dbReference type="EMBL" id="OGN32911.1"/>
    </source>
</evidence>
<name>A0A1F8H5N0_9BACT</name>
<dbReference type="InterPro" id="IPR003488">
    <property type="entry name" value="DprA"/>
</dbReference>
<gene>
    <name evidence="4" type="ORF">A3I32_02655</name>
</gene>
<protein>
    <submittedName>
        <fullName evidence="4">DNA protecting protein DprA</fullName>
    </submittedName>
</protein>
<dbReference type="GO" id="GO:0009294">
    <property type="term" value="P:DNA-mediated transformation"/>
    <property type="evidence" value="ECO:0007669"/>
    <property type="project" value="InterPro"/>
</dbReference>
<dbReference type="InterPro" id="IPR057666">
    <property type="entry name" value="DrpA_SLOG"/>
</dbReference>
<dbReference type="EMBL" id="MGKU01000005">
    <property type="protein sequence ID" value="OGN32911.1"/>
    <property type="molecule type" value="Genomic_DNA"/>
</dbReference>
<comment type="caution">
    <text evidence="4">The sequence shown here is derived from an EMBL/GenBank/DDBJ whole genome shotgun (WGS) entry which is preliminary data.</text>
</comment>
<dbReference type="PANTHER" id="PTHR43022">
    <property type="entry name" value="PROTEIN SMF"/>
    <property type="match status" value="1"/>
</dbReference>
<dbReference type="Proteomes" id="UP000177494">
    <property type="component" value="Unassembled WGS sequence"/>
</dbReference>
<dbReference type="Pfam" id="PF17782">
    <property type="entry name" value="WHD_DprA"/>
    <property type="match status" value="1"/>
</dbReference>
<feature type="domain" description="Smf/DprA SLOG" evidence="2">
    <location>
        <begin position="70"/>
        <end position="280"/>
    </location>
</feature>
<evidence type="ECO:0000256" key="1">
    <source>
        <dbReference type="ARBA" id="ARBA00006525"/>
    </source>
</evidence>
<dbReference type="InterPro" id="IPR041614">
    <property type="entry name" value="DprA_WH"/>
</dbReference>
<dbReference type="Gene3D" id="1.10.10.10">
    <property type="entry name" value="Winged helix-like DNA-binding domain superfamily/Winged helix DNA-binding domain"/>
    <property type="match status" value="1"/>
</dbReference>
<evidence type="ECO:0000259" key="3">
    <source>
        <dbReference type="Pfam" id="PF17782"/>
    </source>
</evidence>
<sequence>MDLRYLNAINLLAPARPDLLTKLAERFGEDWEKAWHSSELKSYLGPKAGSPKDINPDKEYKKLERADIWITTINDSLYPPLLKQIFDPPWLLYYQGKLEALTKPCLAVVGSRAATEYGKRATLAITKDLARAGFTIISGLARGIDGHAHRATIEARGVTVAVLGGELATNSIVQENQTTAKQILKTGGGIISEYPLGIEAQQFTFPQRNRIVSGLSKGVIVVEATLKSGALITARLAAEQGRDVFAVPGPIFSNTSTGTNMLIQNGAKAVQTATDILTEYQTTYTLAKPVVQGNNPTEDKILATIGTDTRSLDEIIRACQLPAPAVIAALMNLELDDKVTNLGNNRFILKT</sequence>
<feature type="domain" description="DprA winged helix" evidence="3">
    <location>
        <begin position="293"/>
        <end position="342"/>
    </location>
</feature>
<reference evidence="4 5" key="1">
    <citation type="journal article" date="2016" name="Nat. Commun.">
        <title>Thousands of microbial genomes shed light on interconnected biogeochemical processes in an aquifer system.</title>
        <authorList>
            <person name="Anantharaman K."/>
            <person name="Brown C.T."/>
            <person name="Hug L.A."/>
            <person name="Sharon I."/>
            <person name="Castelle C.J."/>
            <person name="Probst A.J."/>
            <person name="Thomas B.C."/>
            <person name="Singh A."/>
            <person name="Wilkins M.J."/>
            <person name="Karaoz U."/>
            <person name="Brodie E.L."/>
            <person name="Williams K.H."/>
            <person name="Hubbard S.S."/>
            <person name="Banfield J.F."/>
        </authorList>
    </citation>
    <scope>NUCLEOTIDE SEQUENCE [LARGE SCALE GENOMIC DNA]</scope>
</reference>
<dbReference type="NCBIfam" id="TIGR00732">
    <property type="entry name" value="dprA"/>
    <property type="match status" value="1"/>
</dbReference>
<organism evidence="4 5">
    <name type="scientific">Candidatus Yanofskybacteria bacterium RIFCSPLOWO2_02_FULL_45_10</name>
    <dbReference type="NCBI Taxonomy" id="1802706"/>
    <lineage>
        <taxon>Bacteria</taxon>
        <taxon>Candidatus Yanofskyibacteriota</taxon>
    </lineage>
</organism>
<dbReference type="SUPFAM" id="SSF102405">
    <property type="entry name" value="MCP/YpsA-like"/>
    <property type="match status" value="1"/>
</dbReference>
<dbReference type="InterPro" id="IPR036388">
    <property type="entry name" value="WH-like_DNA-bd_sf"/>
</dbReference>
<dbReference type="AlphaFoldDB" id="A0A1F8H5N0"/>
<proteinExistence type="inferred from homology"/>
<comment type="similarity">
    <text evidence="1">Belongs to the DprA/Smf family.</text>
</comment>
<dbReference type="PANTHER" id="PTHR43022:SF1">
    <property type="entry name" value="PROTEIN SMF"/>
    <property type="match status" value="1"/>
</dbReference>
<accession>A0A1F8H5N0</accession>